<dbReference type="Gene3D" id="2.30.40.10">
    <property type="entry name" value="Urease, subunit C, domain 1"/>
    <property type="match status" value="1"/>
</dbReference>
<dbReference type="HOGENOM" id="CLU_2131101_0_0_9"/>
<dbReference type="AlphaFoldDB" id="R6X335"/>
<dbReference type="InterPro" id="IPR006680">
    <property type="entry name" value="Amidohydro-rel"/>
</dbReference>
<name>R6X335_9FIRM</name>
<dbReference type="GO" id="GO:0016810">
    <property type="term" value="F:hydrolase activity, acting on carbon-nitrogen (but not peptide) bonds"/>
    <property type="evidence" value="ECO:0007669"/>
    <property type="project" value="InterPro"/>
</dbReference>
<dbReference type="InterPro" id="IPR050287">
    <property type="entry name" value="MTA/SAH_deaminase"/>
</dbReference>
<dbReference type="Pfam" id="PF01979">
    <property type="entry name" value="Amidohydro_1"/>
    <property type="match status" value="1"/>
</dbReference>
<reference evidence="3" key="1">
    <citation type="submission" date="2012-11" db="EMBL/GenBank/DDBJ databases">
        <title>Dependencies among metagenomic species, viruses, plasmids and units of genetic variation.</title>
        <authorList>
            <person name="Nielsen H.B."/>
            <person name="Almeida M."/>
            <person name="Juncker A.S."/>
            <person name="Rasmussen S."/>
            <person name="Li J."/>
            <person name="Sunagawa S."/>
            <person name="Plichta D."/>
            <person name="Gautier L."/>
            <person name="Le Chatelier E."/>
            <person name="Peletier E."/>
            <person name="Bonde I."/>
            <person name="Nielsen T."/>
            <person name="Manichanh C."/>
            <person name="Arumugam M."/>
            <person name="Batto J."/>
            <person name="Santos M.B.Q.D."/>
            <person name="Blom N."/>
            <person name="Borruel N."/>
            <person name="Burgdorf K.S."/>
            <person name="Boumezbeur F."/>
            <person name="Casellas F."/>
            <person name="Dore J."/>
            <person name="Guarner F."/>
            <person name="Hansen T."/>
            <person name="Hildebrand F."/>
            <person name="Kaas R.S."/>
            <person name="Kennedy S."/>
            <person name="Kristiansen K."/>
            <person name="Kultima J.R."/>
            <person name="Leonard P."/>
            <person name="Levenez F."/>
            <person name="Lund O."/>
            <person name="Moumen B."/>
            <person name="Le Paslier D."/>
            <person name="Pons N."/>
            <person name="Pedersen O."/>
            <person name="Prifti E."/>
            <person name="Qin J."/>
            <person name="Raes J."/>
            <person name="Tap J."/>
            <person name="Tims S."/>
            <person name="Ussery D.W."/>
            <person name="Yamada T."/>
            <person name="MetaHit consortium"/>
            <person name="Renault P."/>
            <person name="Sicheritz-Ponten T."/>
            <person name="Bork P."/>
            <person name="Wang J."/>
            <person name="Brunak S."/>
            <person name="Ehrlich S.D."/>
        </authorList>
    </citation>
    <scope>NUCLEOTIDE SEQUENCE [LARGE SCALE GENOMIC DNA]</scope>
</reference>
<protein>
    <submittedName>
        <fullName evidence="3">5-methylthioadenosine/S-adenosylhomocysteine deaminase</fullName>
    </submittedName>
</protein>
<proteinExistence type="predicted"/>
<dbReference type="Gene3D" id="3.20.20.140">
    <property type="entry name" value="Metal-dependent hydrolases"/>
    <property type="match status" value="1"/>
</dbReference>
<gene>
    <name evidence="3" type="ORF">BN587_02092</name>
</gene>
<accession>R6X335</accession>
<evidence type="ECO:0000259" key="2">
    <source>
        <dbReference type="Pfam" id="PF01979"/>
    </source>
</evidence>
<dbReference type="PANTHER" id="PTHR43794:SF11">
    <property type="entry name" value="AMIDOHYDROLASE-RELATED DOMAIN-CONTAINING PROTEIN"/>
    <property type="match status" value="1"/>
</dbReference>
<evidence type="ECO:0000313" key="3">
    <source>
        <dbReference type="EMBL" id="CDD10661.1"/>
    </source>
</evidence>
<evidence type="ECO:0000256" key="1">
    <source>
        <dbReference type="ARBA" id="ARBA00022801"/>
    </source>
</evidence>
<dbReference type="Proteomes" id="UP000014937">
    <property type="component" value="Unassembled WGS sequence"/>
</dbReference>
<dbReference type="InterPro" id="IPR011059">
    <property type="entry name" value="Metal-dep_hydrolase_composite"/>
</dbReference>
<keyword evidence="1" id="KW-0378">Hydrolase</keyword>
<feature type="domain" description="Amidohydrolase-related" evidence="2">
    <location>
        <begin position="13"/>
        <end position="85"/>
    </location>
</feature>
<organism evidence="3">
    <name type="scientific">Phascolarctobacterium succinatutens CAG:287</name>
    <dbReference type="NCBI Taxonomy" id="1263101"/>
    <lineage>
        <taxon>Bacteria</taxon>
        <taxon>Bacillati</taxon>
        <taxon>Bacillota</taxon>
        <taxon>Negativicutes</taxon>
        <taxon>Acidaminococcales</taxon>
        <taxon>Acidaminococcaceae</taxon>
        <taxon>Phascolarctobacterium</taxon>
    </lineage>
</organism>
<comment type="caution">
    <text evidence="3">The sequence shown here is derived from an EMBL/GenBank/DDBJ whole genome shotgun (WGS) entry which is preliminary data.</text>
</comment>
<dbReference type="EMBL" id="CBGL010000045">
    <property type="protein sequence ID" value="CDD10661.1"/>
    <property type="molecule type" value="Genomic_DNA"/>
</dbReference>
<dbReference type="PANTHER" id="PTHR43794">
    <property type="entry name" value="AMINOHYDROLASE SSNA-RELATED"/>
    <property type="match status" value="1"/>
</dbReference>
<sequence length="113" mass="12630">MLHKATTFDPLVVPAKKAWEMATVDGAKTLGFADTGLLEEGQQADIVLWDMHKPYWYPRHNKLSQLVYAASSTDADTVFVAGKKVVEAGKLRTFDEEKIYAEAEACTRKLLNK</sequence>
<dbReference type="SUPFAM" id="SSF51338">
    <property type="entry name" value="Composite domain of metallo-dependent hydrolases"/>
    <property type="match status" value="1"/>
</dbReference>